<evidence type="ECO:0000313" key="4">
    <source>
        <dbReference type="EMBL" id="KNZ45281.1"/>
    </source>
</evidence>
<dbReference type="SMART" id="SM00672">
    <property type="entry name" value="CAP10"/>
    <property type="match status" value="1"/>
</dbReference>
<dbReference type="InterPro" id="IPR006598">
    <property type="entry name" value="CAP10"/>
</dbReference>
<keyword evidence="2" id="KW-0812">Transmembrane</keyword>
<dbReference type="PANTHER" id="PTHR12203:SF118">
    <property type="entry name" value="BETA-1,2-XYLOSYLTRANSFERASE 1"/>
    <property type="match status" value="1"/>
</dbReference>
<keyword evidence="2" id="KW-1133">Transmembrane helix</keyword>
<reference evidence="4 5" key="1">
    <citation type="submission" date="2015-08" db="EMBL/GenBank/DDBJ databases">
        <title>Next Generation Sequencing and Analysis of the Genome of Puccinia sorghi L Schw, the Causal Agent of Maize Common Rust.</title>
        <authorList>
            <person name="Rochi L."/>
            <person name="Burguener G."/>
            <person name="Darino M."/>
            <person name="Turjanski A."/>
            <person name="Kreff E."/>
            <person name="Dieguez M.J."/>
            <person name="Sacco F."/>
        </authorList>
    </citation>
    <scope>NUCLEOTIDE SEQUENCE [LARGE SCALE GENOMIC DNA]</scope>
    <source>
        <strain evidence="4 5">RO10H11247</strain>
    </source>
</reference>
<name>A0A0L6U9U5_9BASI</name>
<organism evidence="4 5">
    <name type="scientific">Puccinia sorghi</name>
    <dbReference type="NCBI Taxonomy" id="27349"/>
    <lineage>
        <taxon>Eukaryota</taxon>
        <taxon>Fungi</taxon>
        <taxon>Dikarya</taxon>
        <taxon>Basidiomycota</taxon>
        <taxon>Pucciniomycotina</taxon>
        <taxon>Pucciniomycetes</taxon>
        <taxon>Pucciniales</taxon>
        <taxon>Pucciniaceae</taxon>
        <taxon>Puccinia</taxon>
    </lineage>
</organism>
<dbReference type="OrthoDB" id="541052at2759"/>
<keyword evidence="2" id="KW-0472">Membrane</keyword>
<evidence type="ECO:0000313" key="5">
    <source>
        <dbReference type="Proteomes" id="UP000037035"/>
    </source>
</evidence>
<accession>A0A0L6U9U5</accession>
<proteinExistence type="predicted"/>
<feature type="transmembrane region" description="Helical" evidence="2">
    <location>
        <begin position="12"/>
        <end position="34"/>
    </location>
</feature>
<evidence type="ECO:0000259" key="3">
    <source>
        <dbReference type="SMART" id="SM00672"/>
    </source>
</evidence>
<dbReference type="AlphaFoldDB" id="A0A0L6U9U5"/>
<dbReference type="InterPro" id="IPR051091">
    <property type="entry name" value="O-Glucosyltr/Glycosyltrsf_90"/>
</dbReference>
<dbReference type="PANTHER" id="PTHR12203">
    <property type="entry name" value="KDEL LYS-ASP-GLU-LEU CONTAINING - RELATED"/>
    <property type="match status" value="1"/>
</dbReference>
<comment type="caution">
    <text evidence="4">The sequence shown here is derived from an EMBL/GenBank/DDBJ whole genome shotgun (WGS) entry which is preliminary data.</text>
</comment>
<dbReference type="STRING" id="27349.A0A0L6U9U5"/>
<dbReference type="VEuPathDB" id="FungiDB:VP01_82g3"/>
<feature type="domain" description="Glycosyl transferase CAP10" evidence="3">
    <location>
        <begin position="290"/>
        <end position="578"/>
    </location>
</feature>
<dbReference type="EMBL" id="LAVV01013827">
    <property type="protein sequence ID" value="KNZ45281.1"/>
    <property type="molecule type" value="Genomic_DNA"/>
</dbReference>
<keyword evidence="5" id="KW-1185">Reference proteome</keyword>
<feature type="region of interest" description="Disordered" evidence="1">
    <location>
        <begin position="249"/>
        <end position="271"/>
    </location>
</feature>
<evidence type="ECO:0000256" key="1">
    <source>
        <dbReference type="SAM" id="MobiDB-lite"/>
    </source>
</evidence>
<gene>
    <name evidence="4" type="ORF">VP01_82g3</name>
</gene>
<evidence type="ECO:0000256" key="2">
    <source>
        <dbReference type="SAM" id="Phobius"/>
    </source>
</evidence>
<dbReference type="Proteomes" id="UP000037035">
    <property type="component" value="Unassembled WGS sequence"/>
</dbReference>
<sequence length="635" mass="74037">MTRYHLIAHPRPHTILSCLIFLSVLGLLFFLPLIKFRASNCKLAFGRPAAPPIFFNTENGLLVFASPIRNHTQTIKHPIEMLITNAQLEWERLLERQSTTLAMAVQEYKKRNHQRLPPKGFEKWWQFAVDNHVGLVDEYDQISKDLEPFWAIEPARLRRLVHQLRTKENGRRLIFDVDSEGKVNRTGAFGDSDRATALSNLMESYQKYSRKATKPFTMVIGADDQAEIKTTWRERSRLLELAQQDKLIDEEEDTQLSETHSPYDDCPPGSAPRSLRKGYSSFVFDHPRAMDICLNLEQVPMHGSLLNRHNNIFQPITPLFSFSKTHHDSDIRVTPLEQYNATYGDIYAWNDPRRIGKAFWRGSTTGLWSSKRQGKRVKTKTAFSNDNPNWKNSHRLRLHRLTRAKKQPKQLIDGTLLDLATVNPAWFDVEFVGEPIQCEPPVCEELKQMIDFREFVDHDIANLYKYALDDFLPVDGNGWSGRFHKLLSSNRVVIKNTIFPEWYADRIQLNPGIIISPLKRIIRSYLHDIVHFLITHDDLARKIAKNGRNYSQKYWRKQDMAAYMFRLSLEWSRLYNREICDSSRNHRCESYDFELGSFYSLKLIVSFALFEGPTAYYPHQHPPILGEEETSQARE</sequence>
<protein>
    <recommendedName>
        <fullName evidence="3">Glycosyl transferase CAP10 domain-containing protein</fullName>
    </recommendedName>
</protein>
<dbReference type="Pfam" id="PF05686">
    <property type="entry name" value="Glyco_transf_90"/>
    <property type="match status" value="1"/>
</dbReference>